<dbReference type="NCBIfam" id="TIGR01525">
    <property type="entry name" value="ATPase-IB_hvy"/>
    <property type="match status" value="1"/>
</dbReference>
<dbReference type="Pfam" id="PF00702">
    <property type="entry name" value="Hydrolase"/>
    <property type="match status" value="1"/>
</dbReference>
<dbReference type="PANTHER" id="PTHR48085:SF5">
    <property type="entry name" value="CADMIUM_ZINC-TRANSPORTING ATPASE HMA4-RELATED"/>
    <property type="match status" value="1"/>
</dbReference>
<dbReference type="GO" id="GO:0005886">
    <property type="term" value="C:plasma membrane"/>
    <property type="evidence" value="ECO:0007669"/>
    <property type="project" value="UniProtKB-SubCell"/>
</dbReference>
<dbReference type="PROSITE" id="PS50846">
    <property type="entry name" value="HMA_2"/>
    <property type="match status" value="1"/>
</dbReference>
<evidence type="ECO:0000256" key="3">
    <source>
        <dbReference type="ARBA" id="ARBA00022539"/>
    </source>
</evidence>
<dbReference type="InterPro" id="IPR018303">
    <property type="entry name" value="ATPase_P-typ_P_site"/>
</dbReference>
<feature type="transmembrane region" description="Helical" evidence="11">
    <location>
        <begin position="124"/>
        <end position="143"/>
    </location>
</feature>
<dbReference type="Gene3D" id="3.40.1110.10">
    <property type="entry name" value="Calcium-transporting ATPase, cytoplasmic domain N"/>
    <property type="match status" value="1"/>
</dbReference>
<dbReference type="Proteomes" id="UP000824162">
    <property type="component" value="Unassembled WGS sequence"/>
</dbReference>
<dbReference type="Gene3D" id="2.70.150.10">
    <property type="entry name" value="Calcium-transporting ATPase, cytoplasmic transduction domain A"/>
    <property type="match status" value="1"/>
</dbReference>
<dbReference type="InterPro" id="IPR051014">
    <property type="entry name" value="Cation_Transport_ATPase_IB"/>
</dbReference>
<comment type="catalytic activity">
    <reaction evidence="10">
        <text>Cd(2+)(in) + ATP + H2O = Cd(2+)(out) + ADP + phosphate + H(+)</text>
        <dbReference type="Rhea" id="RHEA:12132"/>
        <dbReference type="ChEBI" id="CHEBI:15377"/>
        <dbReference type="ChEBI" id="CHEBI:15378"/>
        <dbReference type="ChEBI" id="CHEBI:30616"/>
        <dbReference type="ChEBI" id="CHEBI:43474"/>
        <dbReference type="ChEBI" id="CHEBI:48775"/>
        <dbReference type="ChEBI" id="CHEBI:456216"/>
        <dbReference type="EC" id="7.2.2.21"/>
    </reaction>
</comment>
<comment type="caution">
    <text evidence="13">The sequence shown here is derived from an EMBL/GenBank/DDBJ whole genome shotgun (WGS) entry which is preliminary data.</text>
</comment>
<evidence type="ECO:0000256" key="2">
    <source>
        <dbReference type="ARBA" id="ARBA00006024"/>
    </source>
</evidence>
<keyword evidence="7 11" id="KW-1133">Transmembrane helix</keyword>
<sequence>MMSKRNKESGGITKKYTVLNLDCAHCGAKIEELICGLDGVSEASLSFPLKQLSLTAQNPDKLVPLIVKTARTVEADFDLQKGAAEEDEEKSESRRDIIESAAGLVMLIATAVLKNVFGGAAFETAAFVISVLAYIILGGRVLIKAGRNIANGKVFDENFLMSIATLGAFVIGEYVEAVGVMLFYRVGELFEDIAVRRSRSQIMQTVDMRPETVNLVSESGEVNIRAEEVRPGDVAIIRPGERVPLDGVVVEGETRFDTSAVTGEPVPVRAAPGDRVVSGCINMSGLIKLRVENTLENSMVSRVLDSVENAAANKPRIDRFITKFSKVYTPIVVAVAAVTAVLVPLITGDEFYPWVYTALSFLVMSCPCALVLSVPLAYFCGVGAGSKRHILFKGGAVLEALSGIKSIVMDKTGTITKGTFSVSHIMCAEGFDENEVLLYSGSAEAGSTHPIAKSIGEECARRGLSLIESSKAEEIAGRGIKASVGGREVAVGSAALMKELGIDIGGYSSAEGCTEVLTAIDGRYAGSLVISDIIKPEAENTVAALKRRGIVTAMLTGDSENEAERVGRKVGVDRIYSRLLPDEKYEKLREIREAEGAVMFIGDGINDAPVLAGADVGAAMGSGADAAIEAADVVFMNSNLECVESAIAIAKKTAAVAMENVVFALAVKIAVMILGLTGIYSNMWLAVFADTGVAFLCILNSVRVLLHK</sequence>
<dbReference type="GO" id="GO:0046872">
    <property type="term" value="F:metal ion binding"/>
    <property type="evidence" value="ECO:0007669"/>
    <property type="project" value="UniProtKB-KW"/>
</dbReference>
<gene>
    <name evidence="13" type="primary">cadA</name>
    <name evidence="13" type="ORF">H9900_05055</name>
</gene>
<dbReference type="InterPro" id="IPR023299">
    <property type="entry name" value="ATPase_P-typ_cyto_dom_N"/>
</dbReference>
<keyword evidence="11" id="KW-1003">Cell membrane</keyword>
<dbReference type="GO" id="GO:0016887">
    <property type="term" value="F:ATP hydrolysis activity"/>
    <property type="evidence" value="ECO:0007669"/>
    <property type="project" value="InterPro"/>
</dbReference>
<feature type="transmembrane region" description="Helical" evidence="11">
    <location>
        <begin position="661"/>
        <end position="680"/>
    </location>
</feature>
<dbReference type="SUPFAM" id="SSF81665">
    <property type="entry name" value="Calcium ATPase, transmembrane domain M"/>
    <property type="match status" value="1"/>
</dbReference>
<dbReference type="InterPro" id="IPR006121">
    <property type="entry name" value="HMA_dom"/>
</dbReference>
<evidence type="ECO:0000259" key="12">
    <source>
        <dbReference type="PROSITE" id="PS50846"/>
    </source>
</evidence>
<dbReference type="NCBIfam" id="TIGR01512">
    <property type="entry name" value="ATPase-IB2_Cd"/>
    <property type="match status" value="1"/>
</dbReference>
<dbReference type="InterPro" id="IPR027256">
    <property type="entry name" value="P-typ_ATPase_IB"/>
</dbReference>
<dbReference type="InterPro" id="IPR023298">
    <property type="entry name" value="ATPase_P-typ_TM_dom_sf"/>
</dbReference>
<organism evidence="13 14">
    <name type="scientific">Candidatus Monoglobus merdigallinarum</name>
    <dbReference type="NCBI Taxonomy" id="2838698"/>
    <lineage>
        <taxon>Bacteria</taxon>
        <taxon>Bacillati</taxon>
        <taxon>Bacillota</taxon>
        <taxon>Clostridia</taxon>
        <taxon>Monoglobales</taxon>
        <taxon>Monoglobaceae</taxon>
        <taxon>Monoglobus</taxon>
    </lineage>
</organism>
<feature type="transmembrane region" description="Helical" evidence="11">
    <location>
        <begin position="686"/>
        <end position="706"/>
    </location>
</feature>
<dbReference type="InterPro" id="IPR023214">
    <property type="entry name" value="HAD_sf"/>
</dbReference>
<proteinExistence type="inferred from homology"/>
<dbReference type="InterPro" id="IPR036412">
    <property type="entry name" value="HAD-like_sf"/>
</dbReference>
<keyword evidence="11" id="KW-0479">Metal-binding</keyword>
<keyword evidence="3" id="KW-0104">Cadmium</keyword>
<dbReference type="NCBIfam" id="TIGR01494">
    <property type="entry name" value="ATPase_P-type"/>
    <property type="match status" value="1"/>
</dbReference>
<dbReference type="InterPro" id="IPR059000">
    <property type="entry name" value="ATPase_P-type_domA"/>
</dbReference>
<dbReference type="SUPFAM" id="SSF55008">
    <property type="entry name" value="HMA, heavy metal-associated domain"/>
    <property type="match status" value="1"/>
</dbReference>
<dbReference type="InterPro" id="IPR008250">
    <property type="entry name" value="ATPase_P-typ_transduc_dom_A_sf"/>
</dbReference>
<evidence type="ECO:0000256" key="5">
    <source>
        <dbReference type="ARBA" id="ARBA00022741"/>
    </source>
</evidence>
<dbReference type="SUPFAM" id="SSF56784">
    <property type="entry name" value="HAD-like"/>
    <property type="match status" value="1"/>
</dbReference>
<dbReference type="InterPro" id="IPR036163">
    <property type="entry name" value="HMA_dom_sf"/>
</dbReference>
<keyword evidence="4 11" id="KW-0812">Transmembrane</keyword>
<keyword evidence="8 11" id="KW-0472">Membrane</keyword>
<dbReference type="SUPFAM" id="SSF81653">
    <property type="entry name" value="Calcium ATPase, transduction domain A"/>
    <property type="match status" value="1"/>
</dbReference>
<reference evidence="13" key="2">
    <citation type="submission" date="2021-04" db="EMBL/GenBank/DDBJ databases">
        <authorList>
            <person name="Gilroy R."/>
        </authorList>
    </citation>
    <scope>NUCLEOTIDE SEQUENCE</scope>
    <source>
        <strain evidence="13">5790</strain>
    </source>
</reference>
<dbReference type="GO" id="GO:0005524">
    <property type="term" value="F:ATP binding"/>
    <property type="evidence" value="ECO:0007669"/>
    <property type="project" value="UniProtKB-UniRule"/>
</dbReference>
<dbReference type="GO" id="GO:0008551">
    <property type="term" value="F:P-type cadmium transporter activity"/>
    <property type="evidence" value="ECO:0007669"/>
    <property type="project" value="UniProtKB-EC"/>
</dbReference>
<name>A0A9D1TM34_9FIRM</name>
<dbReference type="PRINTS" id="PR00119">
    <property type="entry name" value="CATATPASE"/>
</dbReference>
<dbReference type="PROSITE" id="PS01229">
    <property type="entry name" value="COF_2"/>
    <property type="match status" value="1"/>
</dbReference>
<dbReference type="Pfam" id="PF00122">
    <property type="entry name" value="E1-E2_ATPase"/>
    <property type="match status" value="1"/>
</dbReference>
<evidence type="ECO:0000313" key="13">
    <source>
        <dbReference type="EMBL" id="HIV86161.1"/>
    </source>
</evidence>
<evidence type="ECO:0000256" key="8">
    <source>
        <dbReference type="ARBA" id="ARBA00023136"/>
    </source>
</evidence>
<evidence type="ECO:0000256" key="9">
    <source>
        <dbReference type="ARBA" id="ARBA00039103"/>
    </source>
</evidence>
<dbReference type="AlphaFoldDB" id="A0A9D1TM34"/>
<comment type="similarity">
    <text evidence="2 11">Belongs to the cation transport ATPase (P-type) (TC 3.A.3) family. Type IB subfamily.</text>
</comment>
<dbReference type="Gene3D" id="3.40.50.1000">
    <property type="entry name" value="HAD superfamily/HAD-like"/>
    <property type="match status" value="1"/>
</dbReference>
<evidence type="ECO:0000313" key="14">
    <source>
        <dbReference type="Proteomes" id="UP000824162"/>
    </source>
</evidence>
<evidence type="ECO:0000256" key="6">
    <source>
        <dbReference type="ARBA" id="ARBA00022840"/>
    </source>
</evidence>
<protein>
    <recommendedName>
        <fullName evidence="9">Cd(2+)-exporting ATPase</fullName>
        <ecNumber evidence="9">7.2.2.21</ecNumber>
    </recommendedName>
</protein>
<comment type="subcellular location">
    <subcellularLocation>
        <location evidence="11">Cell membrane</location>
    </subcellularLocation>
    <subcellularLocation>
        <location evidence="1">Membrane</location>
        <topology evidence="1">Multi-pass membrane protein</topology>
    </subcellularLocation>
</comment>
<feature type="transmembrane region" description="Helical" evidence="11">
    <location>
        <begin position="327"/>
        <end position="348"/>
    </location>
</feature>
<dbReference type="InterPro" id="IPR001757">
    <property type="entry name" value="P_typ_ATPase"/>
</dbReference>
<feature type="domain" description="HMA" evidence="12">
    <location>
        <begin position="12"/>
        <end position="74"/>
    </location>
</feature>
<evidence type="ECO:0000256" key="4">
    <source>
        <dbReference type="ARBA" id="ARBA00022692"/>
    </source>
</evidence>
<evidence type="ECO:0000256" key="10">
    <source>
        <dbReference type="ARBA" id="ARBA00049338"/>
    </source>
</evidence>
<reference evidence="13" key="1">
    <citation type="journal article" date="2021" name="PeerJ">
        <title>Extensive microbial diversity within the chicken gut microbiome revealed by metagenomics and culture.</title>
        <authorList>
            <person name="Gilroy R."/>
            <person name="Ravi A."/>
            <person name="Getino M."/>
            <person name="Pursley I."/>
            <person name="Horton D.L."/>
            <person name="Alikhan N.F."/>
            <person name="Baker D."/>
            <person name="Gharbi K."/>
            <person name="Hall N."/>
            <person name="Watson M."/>
            <person name="Adriaenssens E.M."/>
            <person name="Foster-Nyarko E."/>
            <person name="Jarju S."/>
            <person name="Secka A."/>
            <person name="Antonio M."/>
            <person name="Oren A."/>
            <person name="Chaudhuri R.R."/>
            <person name="La Ragione R."/>
            <person name="Hildebrand F."/>
            <person name="Pallen M.J."/>
        </authorList>
    </citation>
    <scope>NUCLEOTIDE SEQUENCE</scope>
    <source>
        <strain evidence="13">5790</strain>
    </source>
</reference>
<feature type="transmembrane region" description="Helical" evidence="11">
    <location>
        <begin position="354"/>
        <end position="379"/>
    </location>
</feature>
<dbReference type="PRINTS" id="PR00120">
    <property type="entry name" value="HATPASE"/>
</dbReference>
<dbReference type="Gene3D" id="3.30.70.100">
    <property type="match status" value="1"/>
</dbReference>
<accession>A0A9D1TM34</accession>
<evidence type="ECO:0000256" key="1">
    <source>
        <dbReference type="ARBA" id="ARBA00004141"/>
    </source>
</evidence>
<dbReference type="PROSITE" id="PS00154">
    <property type="entry name" value="ATPASE_E1_E2"/>
    <property type="match status" value="1"/>
</dbReference>
<evidence type="ECO:0000256" key="7">
    <source>
        <dbReference type="ARBA" id="ARBA00022989"/>
    </source>
</evidence>
<keyword evidence="5 11" id="KW-0547">Nucleotide-binding</keyword>
<dbReference type="EMBL" id="DXIJ01000106">
    <property type="protein sequence ID" value="HIV86161.1"/>
    <property type="molecule type" value="Genomic_DNA"/>
</dbReference>
<keyword evidence="6 11" id="KW-0067">ATP-binding</keyword>
<evidence type="ECO:0000256" key="11">
    <source>
        <dbReference type="RuleBase" id="RU362081"/>
    </source>
</evidence>
<dbReference type="EC" id="7.2.2.21" evidence="9"/>
<dbReference type="PANTHER" id="PTHR48085">
    <property type="entry name" value="CADMIUM/ZINC-TRANSPORTING ATPASE HMA2-RELATED"/>
    <property type="match status" value="1"/>
</dbReference>